<proteinExistence type="predicted"/>
<feature type="domain" description="C2" evidence="4">
    <location>
        <begin position="217"/>
        <end position="342"/>
    </location>
</feature>
<gene>
    <name evidence="5" type="ORF">PINE0816_LOCUS1160</name>
</gene>
<evidence type="ECO:0000256" key="3">
    <source>
        <dbReference type="SAM" id="Phobius"/>
    </source>
</evidence>
<dbReference type="EMBL" id="HBEL01002481">
    <property type="protein sequence ID" value="CAD8405051.1"/>
    <property type="molecule type" value="Transcribed_RNA"/>
</dbReference>
<keyword evidence="3" id="KW-0472">Membrane</keyword>
<keyword evidence="1" id="KW-0479">Metal-binding</keyword>
<dbReference type="Pfam" id="PF00168">
    <property type="entry name" value="C2"/>
    <property type="match status" value="1"/>
</dbReference>
<dbReference type="InterPro" id="IPR000008">
    <property type="entry name" value="C2_dom"/>
</dbReference>
<accession>A0A7S0BVR8</accession>
<evidence type="ECO:0000259" key="4">
    <source>
        <dbReference type="PROSITE" id="PS50004"/>
    </source>
</evidence>
<dbReference type="PANTHER" id="PTHR45911:SF4">
    <property type="entry name" value="MULTIPLE C2 AND TRANSMEMBRANE DOMAIN-CONTAINING PROTEIN"/>
    <property type="match status" value="1"/>
</dbReference>
<dbReference type="AlphaFoldDB" id="A0A7S0BVR8"/>
<dbReference type="SMART" id="SM00239">
    <property type="entry name" value="C2"/>
    <property type="match status" value="1"/>
</dbReference>
<dbReference type="GO" id="GO:0005509">
    <property type="term" value="F:calcium ion binding"/>
    <property type="evidence" value="ECO:0007669"/>
    <property type="project" value="TreeGrafter"/>
</dbReference>
<evidence type="ECO:0000256" key="2">
    <source>
        <dbReference type="ARBA" id="ARBA00022837"/>
    </source>
</evidence>
<feature type="transmembrane region" description="Helical" evidence="3">
    <location>
        <begin position="676"/>
        <end position="694"/>
    </location>
</feature>
<evidence type="ECO:0000313" key="5">
    <source>
        <dbReference type="EMBL" id="CAD8405051.1"/>
    </source>
</evidence>
<dbReference type="GO" id="GO:0016020">
    <property type="term" value="C:membrane"/>
    <property type="evidence" value="ECO:0007669"/>
    <property type="project" value="TreeGrafter"/>
</dbReference>
<name>A0A7S0BVR8_9STRA</name>
<keyword evidence="2" id="KW-0106">Calcium</keyword>
<dbReference type="InterPro" id="IPR035892">
    <property type="entry name" value="C2_domain_sf"/>
</dbReference>
<sequence>MQTAKRSVWKSSTLGRVMPLSQQTNLLLGTQKTEKLLGQRWDHNQNPIWSVTSGSLALLQYEMEVKEFLVWFKIKVKNNENVIACSMEIDLLKVADGKRKKLDLYKEENMKDSKEGKLFIRCRHASNFDKDFVKNLKKDTSLIKEFMFSSIRTGIKVEKTLTPSDIANNQKKSFWKRQKDNEKLGYKRTVKGVKKYRVRPDADPEFPVDWMTKEEVDKCSLQPSRSWVEGGSGNAGRIFVEVLSCDGLPNKDIGSLTDTFVTLVYEDVAVCTDVIWEALSPRWVPWCRRAFRFNIADSPSELYVGVFDFDPPSLVDRNHDFIGRAVVDIKTLAPGTEYILHYGLQKKTNDDVPTHNGTIKLRIWVETENKRGIVLSSLRHGFKHFGVNVEHITEEKLVRNTCVGSSATTQFSQDNVLAHLKELFSYRYFIMFSFYDAFQLIFLWRGHYETTMWVPRLIPRFDKEKLVDKVARKVEVKLPAHSLVVFTLAVSATEYPSMIVPNFFFSIFWFMFSMNEFNQNNLSPWKRNPSFLEIVGMLLEHKPISVSILENKNKVEIEKSLKEWQERIDLFEKWKSSFFDSRIAFSEKALKEIGEGGGHKRSTTETKVKISAKVLPFLIPLQEILHNVCNQLRFVCNILSWKECFISFWISIGSLVLGVASLFVPWGYIIGWAIRIFVWTIFGPWMKLFDYFYFQPRRGMNDEQIEMMDNKNQERRDRVIYQLANRAQKSREDAVKLKDMRSLIFGQYNVTVLDDKRKRYNNIPLVNSCAQPLTVDSSKFSYKSFVPSQGFVMKMTPNV</sequence>
<reference evidence="5" key="1">
    <citation type="submission" date="2021-01" db="EMBL/GenBank/DDBJ databases">
        <authorList>
            <person name="Corre E."/>
            <person name="Pelletier E."/>
            <person name="Niang G."/>
            <person name="Scheremetjew M."/>
            <person name="Finn R."/>
            <person name="Kale V."/>
            <person name="Holt S."/>
            <person name="Cochrane G."/>
            <person name="Meng A."/>
            <person name="Brown T."/>
            <person name="Cohen L."/>
        </authorList>
    </citation>
    <scope>NUCLEOTIDE SEQUENCE</scope>
    <source>
        <strain evidence="5">CCAP1064/1</strain>
    </source>
</reference>
<keyword evidence="3" id="KW-1133">Transmembrane helix</keyword>
<feature type="transmembrane region" description="Helical" evidence="3">
    <location>
        <begin position="426"/>
        <end position="444"/>
    </location>
</feature>
<feature type="transmembrane region" description="Helical" evidence="3">
    <location>
        <begin position="648"/>
        <end position="670"/>
    </location>
</feature>
<dbReference type="Gene3D" id="2.60.40.150">
    <property type="entry name" value="C2 domain"/>
    <property type="match status" value="1"/>
</dbReference>
<organism evidence="5">
    <name type="scientific">Proboscia inermis</name>
    <dbReference type="NCBI Taxonomy" id="420281"/>
    <lineage>
        <taxon>Eukaryota</taxon>
        <taxon>Sar</taxon>
        <taxon>Stramenopiles</taxon>
        <taxon>Ochrophyta</taxon>
        <taxon>Bacillariophyta</taxon>
        <taxon>Coscinodiscophyceae</taxon>
        <taxon>Rhizosoleniophycidae</taxon>
        <taxon>Rhizosoleniales</taxon>
        <taxon>Rhizosoleniaceae</taxon>
        <taxon>Proboscia</taxon>
    </lineage>
</organism>
<keyword evidence="3" id="KW-0812">Transmembrane</keyword>
<evidence type="ECO:0000256" key="1">
    <source>
        <dbReference type="ARBA" id="ARBA00022723"/>
    </source>
</evidence>
<dbReference type="CDD" id="cd00030">
    <property type="entry name" value="C2"/>
    <property type="match status" value="1"/>
</dbReference>
<protein>
    <recommendedName>
        <fullName evidence="4">C2 domain-containing protein</fullName>
    </recommendedName>
</protein>
<dbReference type="SUPFAM" id="SSF49562">
    <property type="entry name" value="C2 domain (Calcium/lipid-binding domain, CaLB)"/>
    <property type="match status" value="1"/>
</dbReference>
<dbReference type="PROSITE" id="PS50004">
    <property type="entry name" value="C2"/>
    <property type="match status" value="1"/>
</dbReference>
<dbReference type="PANTHER" id="PTHR45911">
    <property type="entry name" value="C2 DOMAIN-CONTAINING PROTEIN"/>
    <property type="match status" value="1"/>
</dbReference>